<evidence type="ECO:0000259" key="1">
    <source>
        <dbReference type="PROSITE" id="PS51186"/>
    </source>
</evidence>
<dbReference type="RefSeq" id="WP_034730422.1">
    <property type="nucleotide sequence ID" value="NZ_JPIN01000002.1"/>
</dbReference>
<protein>
    <recommendedName>
        <fullName evidence="1">N-acetyltransferase domain-containing protein</fullName>
    </recommendedName>
</protein>
<evidence type="ECO:0000313" key="3">
    <source>
        <dbReference type="Proteomes" id="UP000053718"/>
    </source>
</evidence>
<dbReference type="EMBL" id="JPIN01000002">
    <property type="protein sequence ID" value="KFZ29377.1"/>
    <property type="molecule type" value="Genomic_DNA"/>
</dbReference>
<feature type="domain" description="N-acetyltransferase" evidence="1">
    <location>
        <begin position="10"/>
        <end position="170"/>
    </location>
</feature>
<accession>A0A094IQI7</accession>
<dbReference type="SUPFAM" id="SSF55729">
    <property type="entry name" value="Acyl-CoA N-acyltransferases (Nat)"/>
    <property type="match status" value="1"/>
</dbReference>
<reference evidence="2 3" key="1">
    <citation type="submission" date="2014-06" db="EMBL/GenBank/DDBJ databases">
        <title>Draft genome sequence of Idiomarina sp. MCCC 1A10513.</title>
        <authorList>
            <person name="Du J."/>
            <person name="Lai Q."/>
            <person name="Shao Z."/>
        </authorList>
    </citation>
    <scope>NUCLEOTIDE SEQUENCE [LARGE SCALE GENOMIC DNA]</scope>
    <source>
        <strain evidence="2 3">MCCC 1A10513</strain>
    </source>
</reference>
<dbReference type="PANTHER" id="PTHR43792:SF1">
    <property type="entry name" value="N-ACETYLTRANSFERASE DOMAIN-CONTAINING PROTEIN"/>
    <property type="match status" value="1"/>
</dbReference>
<sequence>MKVITTTAALTLREVILDDAQFIHELYCGDDFRRNIGDRGIVTLEDAKRYINQNLRGSYLEHGFGLWVIEVNGELAGVCGLVKRDYLASPDIGFALLPRFYGQGIARQAALATLDYAAQHLQLRQLLAITSKANTASQRLLTAIGFQPTDAVTEPQSGEQLTTFIWSPQA</sequence>
<proteinExistence type="predicted"/>
<dbReference type="eggNOG" id="COG1670">
    <property type="taxonomic scope" value="Bacteria"/>
</dbReference>
<gene>
    <name evidence="2" type="ORF">IDAT_03175</name>
</gene>
<evidence type="ECO:0000313" key="2">
    <source>
        <dbReference type="EMBL" id="KFZ29377.1"/>
    </source>
</evidence>
<dbReference type="InterPro" id="IPR000182">
    <property type="entry name" value="GNAT_dom"/>
</dbReference>
<name>A0A094IQI7_9GAMM</name>
<dbReference type="AlphaFoldDB" id="A0A094IQI7"/>
<dbReference type="CDD" id="cd04301">
    <property type="entry name" value="NAT_SF"/>
    <property type="match status" value="1"/>
</dbReference>
<dbReference type="InterPro" id="IPR016181">
    <property type="entry name" value="Acyl_CoA_acyltransferase"/>
</dbReference>
<dbReference type="Gene3D" id="3.40.630.30">
    <property type="match status" value="1"/>
</dbReference>
<dbReference type="Proteomes" id="UP000053718">
    <property type="component" value="Unassembled WGS sequence"/>
</dbReference>
<organism evidence="2 3">
    <name type="scientific">Pseudidiomarina atlantica</name>
    <dbReference type="NCBI Taxonomy" id="1517416"/>
    <lineage>
        <taxon>Bacteria</taxon>
        <taxon>Pseudomonadati</taxon>
        <taxon>Pseudomonadota</taxon>
        <taxon>Gammaproteobacteria</taxon>
        <taxon>Alteromonadales</taxon>
        <taxon>Idiomarinaceae</taxon>
        <taxon>Pseudidiomarina</taxon>
    </lineage>
</organism>
<dbReference type="InterPro" id="IPR051531">
    <property type="entry name" value="N-acetyltransferase"/>
</dbReference>
<comment type="caution">
    <text evidence="2">The sequence shown here is derived from an EMBL/GenBank/DDBJ whole genome shotgun (WGS) entry which is preliminary data.</text>
</comment>
<dbReference type="OrthoDB" id="9798081at2"/>
<dbReference type="PANTHER" id="PTHR43792">
    <property type="entry name" value="GNAT FAMILY, PUTATIVE (AFU_ORTHOLOGUE AFUA_3G00765)-RELATED-RELATED"/>
    <property type="match status" value="1"/>
</dbReference>
<dbReference type="PROSITE" id="PS51186">
    <property type="entry name" value="GNAT"/>
    <property type="match status" value="1"/>
</dbReference>
<dbReference type="Pfam" id="PF13302">
    <property type="entry name" value="Acetyltransf_3"/>
    <property type="match status" value="1"/>
</dbReference>
<dbReference type="GO" id="GO:0016747">
    <property type="term" value="F:acyltransferase activity, transferring groups other than amino-acyl groups"/>
    <property type="evidence" value="ECO:0007669"/>
    <property type="project" value="InterPro"/>
</dbReference>
<dbReference type="STRING" id="1517416.IDAT_03175"/>
<keyword evidence="3" id="KW-1185">Reference proteome</keyword>